<protein>
    <submittedName>
        <fullName evidence="12">Epigen-like</fullName>
    </submittedName>
</protein>
<dbReference type="GO" id="GO:0008284">
    <property type="term" value="P:positive regulation of cell population proliferation"/>
    <property type="evidence" value="ECO:0007669"/>
    <property type="project" value="TreeGrafter"/>
</dbReference>
<evidence type="ECO:0000256" key="4">
    <source>
        <dbReference type="ARBA" id="ARBA00022989"/>
    </source>
</evidence>
<evidence type="ECO:0000256" key="7">
    <source>
        <dbReference type="ARBA" id="ARBA00023157"/>
    </source>
</evidence>
<proteinExistence type="predicted"/>
<keyword evidence="2 9" id="KW-0245">EGF-like domain</keyword>
<evidence type="ECO:0000256" key="9">
    <source>
        <dbReference type="PROSITE-ProRule" id="PRU00076"/>
    </source>
</evidence>
<dbReference type="Proteomes" id="UP001155660">
    <property type="component" value="Chromosome A8"/>
</dbReference>
<dbReference type="PANTHER" id="PTHR10740">
    <property type="entry name" value="TRANSFORMING GROWTH FACTOR ALPHA"/>
    <property type="match status" value="1"/>
</dbReference>
<keyword evidence="7 9" id="KW-1015">Disulfide bond</keyword>
<evidence type="ECO:0000256" key="6">
    <source>
        <dbReference type="ARBA" id="ARBA00023136"/>
    </source>
</evidence>
<name>A0A9Q9V685_CYPCA</name>
<dbReference type="SUPFAM" id="SSF57196">
    <property type="entry name" value="EGF/Laminin"/>
    <property type="match status" value="1"/>
</dbReference>
<keyword evidence="3 10" id="KW-0812">Transmembrane</keyword>
<dbReference type="GO" id="GO:0016020">
    <property type="term" value="C:membrane"/>
    <property type="evidence" value="ECO:0007669"/>
    <property type="project" value="UniProtKB-SubCell"/>
</dbReference>
<keyword evidence="4 10" id="KW-1133">Transmembrane helix</keyword>
<dbReference type="GeneID" id="109071085"/>
<evidence type="ECO:0000256" key="3">
    <source>
        <dbReference type="ARBA" id="ARBA00022692"/>
    </source>
</evidence>
<feature type="disulfide bond" evidence="9">
    <location>
        <begin position="87"/>
        <end position="96"/>
    </location>
</feature>
<dbReference type="GO" id="GO:0045840">
    <property type="term" value="P:positive regulation of mitotic nuclear division"/>
    <property type="evidence" value="ECO:0007669"/>
    <property type="project" value="TreeGrafter"/>
</dbReference>
<dbReference type="Gene3D" id="2.10.25.10">
    <property type="entry name" value="Laminin"/>
    <property type="match status" value="1"/>
</dbReference>
<dbReference type="AlphaFoldDB" id="A0A9Q9V685"/>
<keyword evidence="6 10" id="KW-0472">Membrane</keyword>
<keyword evidence="5" id="KW-0339">Growth factor</keyword>
<accession>A0A9Q9V685</accession>
<evidence type="ECO:0000259" key="11">
    <source>
        <dbReference type="PROSITE" id="PS50026"/>
    </source>
</evidence>
<gene>
    <name evidence="12" type="primary">LOC109071085</name>
</gene>
<evidence type="ECO:0000256" key="8">
    <source>
        <dbReference type="ARBA" id="ARBA00023180"/>
    </source>
</evidence>
<dbReference type="PROSITE" id="PS00022">
    <property type="entry name" value="EGF_1"/>
    <property type="match status" value="1"/>
</dbReference>
<organism evidence="12">
    <name type="scientific">Cyprinus carpio</name>
    <name type="common">Common carp</name>
    <dbReference type="NCBI Taxonomy" id="7962"/>
    <lineage>
        <taxon>Eukaryota</taxon>
        <taxon>Metazoa</taxon>
        <taxon>Chordata</taxon>
        <taxon>Craniata</taxon>
        <taxon>Vertebrata</taxon>
        <taxon>Euteleostomi</taxon>
        <taxon>Actinopterygii</taxon>
        <taxon>Neopterygii</taxon>
        <taxon>Teleostei</taxon>
        <taxon>Ostariophysi</taxon>
        <taxon>Cypriniformes</taxon>
        <taxon>Cyprinidae</taxon>
        <taxon>Cyprininae</taxon>
        <taxon>Cyprinus</taxon>
    </lineage>
</organism>
<comment type="caution">
    <text evidence="9">Lacks conserved residue(s) required for the propagation of feature annotation.</text>
</comment>
<dbReference type="OrthoDB" id="9411915at2759"/>
<feature type="transmembrane region" description="Helical" evidence="10">
    <location>
        <begin position="12"/>
        <end position="28"/>
    </location>
</feature>
<comment type="subcellular location">
    <subcellularLocation>
        <location evidence="1">Membrane</location>
        <topology evidence="1">Single-pass type I membrane protein</topology>
    </subcellularLocation>
</comment>
<dbReference type="PROSITE" id="PS50026">
    <property type="entry name" value="EGF_3"/>
    <property type="match status" value="1"/>
</dbReference>
<dbReference type="InterPro" id="IPR000742">
    <property type="entry name" value="EGF"/>
</dbReference>
<feature type="domain" description="EGF-like" evidence="11">
    <location>
        <begin position="57"/>
        <end position="97"/>
    </location>
</feature>
<evidence type="ECO:0000256" key="1">
    <source>
        <dbReference type="ARBA" id="ARBA00004479"/>
    </source>
</evidence>
<dbReference type="GO" id="GO:0008083">
    <property type="term" value="F:growth factor activity"/>
    <property type="evidence" value="ECO:0007669"/>
    <property type="project" value="UniProtKB-KW"/>
</dbReference>
<dbReference type="RefSeq" id="XP_018943103.1">
    <property type="nucleotide sequence ID" value="XM_019087558.2"/>
</dbReference>
<evidence type="ECO:0000256" key="5">
    <source>
        <dbReference type="ARBA" id="ARBA00023030"/>
    </source>
</evidence>
<dbReference type="GO" id="GO:0005615">
    <property type="term" value="C:extracellular space"/>
    <property type="evidence" value="ECO:0007669"/>
    <property type="project" value="TreeGrafter"/>
</dbReference>
<feature type="transmembrane region" description="Helical" evidence="10">
    <location>
        <begin position="112"/>
        <end position="134"/>
    </location>
</feature>
<dbReference type="GO" id="GO:0005154">
    <property type="term" value="F:epidermal growth factor receptor binding"/>
    <property type="evidence" value="ECO:0007669"/>
    <property type="project" value="TreeGrafter"/>
</dbReference>
<evidence type="ECO:0000313" key="12">
    <source>
        <dbReference type="RefSeq" id="XP_018943103.1"/>
    </source>
</evidence>
<sequence>MTQQVHKRCLHYQVLGLMMVLAVFSGLGDTKEKSEDVLIYNTTHSIGSGVEPRVLAIQRPCGPEHKGFCFNGACTYSSDLDTPICRCDKMYSGVRCEHVILNTQRLSSPEEVIGISCGAVLLLGTVIAVMYCCLKKRCRKSSPPYKNCGSENLV</sequence>
<dbReference type="PANTHER" id="PTHR10740:SF10">
    <property type="entry name" value="EPIGEN"/>
    <property type="match status" value="1"/>
</dbReference>
<dbReference type="PRINTS" id="PR00009">
    <property type="entry name" value="EGFTGF"/>
</dbReference>
<dbReference type="GO" id="GO:0007173">
    <property type="term" value="P:epidermal growth factor receptor signaling pathway"/>
    <property type="evidence" value="ECO:0007669"/>
    <property type="project" value="TreeGrafter"/>
</dbReference>
<dbReference type="KEGG" id="ccar:109071085"/>
<keyword evidence="8" id="KW-0325">Glycoprotein</keyword>
<evidence type="ECO:0000256" key="2">
    <source>
        <dbReference type="ARBA" id="ARBA00022536"/>
    </source>
</evidence>
<evidence type="ECO:0000256" key="10">
    <source>
        <dbReference type="SAM" id="Phobius"/>
    </source>
</evidence>
<reference evidence="12" key="1">
    <citation type="submission" date="2025-08" db="UniProtKB">
        <authorList>
            <consortium name="RefSeq"/>
        </authorList>
    </citation>
    <scope>IDENTIFICATION</scope>
    <source>
        <tissue evidence="12">Muscle</tissue>
    </source>
</reference>